<sequence>MPPSLKTQIAILPKKPGVYQYFDTSGEILYVGKATSLKSRVSSYFTKKSQLSPAKQIMVAKIARLETIVTANELEALLLETTLIKKFHPPYNIVMRDDKNFLYIKIALSEKFPSVSTVRKISQDNSRYFGPYVSSASVYETLRVLKKIFPYKNCSNPPEKPCFEFHLGRCLGHGTDEASIKNYQEVIKGLIKFLSGNTKEIEKNLQTQMQKASVDQQFERAALIRDRLKAINRLMQKQNVILTNQQNLDVIGYAMSGSLAAINRLVIRLGKLMDKQTVLLQHVKDQKPIEVLESFLEQFYALCPDMPDQLALPFNLKISKALAKILNARIFTPSRGRIKKILKVSNLNAEEFLRQQKASFEKDDLRLSKGLKQLTSALRLATIPKRIEAYDVANIQGQHASGSMVVFSNGKPDKKSYRRFNIKTVFGANDPAMLAEILERRFSHTPSPQKQTSSELRAQSPRSSWPLPDLIILDGGIGQLNVVRQKFGPVFSIPIVALAKGGHQNLPQQADREKIFLPSQPAIKLPNPSDELFLIERIRDEAHRFSIAGFHKKHAKSAIRSVLDDIPGIGPKSKKLLLNKFGSVKKIRQAPEADLAKIIGPKLAQRILTNL</sequence>
<name>A0A2H0YQJ7_9BACT</name>
<dbReference type="GO" id="GO:0006289">
    <property type="term" value="P:nucleotide-excision repair"/>
    <property type="evidence" value="ECO:0007669"/>
    <property type="project" value="UniProtKB-UniRule"/>
</dbReference>
<evidence type="ECO:0000256" key="6">
    <source>
        <dbReference type="HAMAP-Rule" id="MF_00203"/>
    </source>
</evidence>
<feature type="domain" description="GIY-YIG" evidence="9">
    <location>
        <begin position="14"/>
        <end position="93"/>
    </location>
</feature>
<dbReference type="PROSITE" id="PS50151">
    <property type="entry name" value="UVR"/>
    <property type="match status" value="1"/>
</dbReference>
<evidence type="ECO:0000256" key="4">
    <source>
        <dbReference type="ARBA" id="ARBA00022881"/>
    </source>
</evidence>
<evidence type="ECO:0000313" key="11">
    <source>
        <dbReference type="EMBL" id="PIS40767.1"/>
    </source>
</evidence>
<dbReference type="Pfam" id="PF08459">
    <property type="entry name" value="UvrC_RNaseH_dom"/>
    <property type="match status" value="1"/>
</dbReference>
<dbReference type="InterPro" id="IPR050066">
    <property type="entry name" value="UvrABC_protein_C"/>
</dbReference>
<feature type="domain" description="UVR" evidence="8">
    <location>
        <begin position="199"/>
        <end position="234"/>
    </location>
</feature>
<dbReference type="Pfam" id="PF14520">
    <property type="entry name" value="HHH_5"/>
    <property type="match status" value="1"/>
</dbReference>
<evidence type="ECO:0000256" key="3">
    <source>
        <dbReference type="ARBA" id="ARBA00022769"/>
    </source>
</evidence>
<reference evidence="12" key="1">
    <citation type="submission" date="2017-09" db="EMBL/GenBank/DDBJ databases">
        <title>Depth-based differentiation of microbial function through sediment-hosted aquifers and enrichment of novel symbionts in the deep terrestrial subsurface.</title>
        <authorList>
            <person name="Probst A.J."/>
            <person name="Ladd B."/>
            <person name="Jarett J.K."/>
            <person name="Geller-Mcgrath D.E."/>
            <person name="Sieber C.M.K."/>
            <person name="Emerson J.B."/>
            <person name="Anantharaman K."/>
            <person name="Thomas B.C."/>
            <person name="Malmstrom R."/>
            <person name="Stieglmeier M."/>
            <person name="Klingl A."/>
            <person name="Woyke T."/>
            <person name="Ryan C.M."/>
            <person name="Banfield J.F."/>
        </authorList>
    </citation>
    <scope>NUCLEOTIDE SEQUENCE [LARGE SCALE GENOMIC DNA]</scope>
</reference>
<evidence type="ECO:0000256" key="5">
    <source>
        <dbReference type="ARBA" id="ARBA00023204"/>
    </source>
</evidence>
<dbReference type="InterPro" id="IPR004791">
    <property type="entry name" value="UvrC"/>
</dbReference>
<dbReference type="NCBIfam" id="TIGR00194">
    <property type="entry name" value="uvrC"/>
    <property type="match status" value="1"/>
</dbReference>
<accession>A0A2H0YQJ7</accession>
<evidence type="ECO:0000259" key="8">
    <source>
        <dbReference type="PROSITE" id="PS50151"/>
    </source>
</evidence>
<dbReference type="Pfam" id="PF01541">
    <property type="entry name" value="GIY-YIG"/>
    <property type="match status" value="1"/>
</dbReference>
<dbReference type="InterPro" id="IPR000305">
    <property type="entry name" value="GIY-YIG_endonuc"/>
</dbReference>
<dbReference type="HAMAP" id="MF_00203">
    <property type="entry name" value="UvrC"/>
    <property type="match status" value="1"/>
</dbReference>
<dbReference type="InterPro" id="IPR001943">
    <property type="entry name" value="UVR_dom"/>
</dbReference>
<evidence type="ECO:0000313" key="12">
    <source>
        <dbReference type="Proteomes" id="UP000236845"/>
    </source>
</evidence>
<dbReference type="Gene3D" id="4.10.860.10">
    <property type="entry name" value="UVR domain"/>
    <property type="match status" value="1"/>
</dbReference>
<dbReference type="Gene3D" id="3.40.1440.10">
    <property type="entry name" value="GIY-YIG endonuclease"/>
    <property type="match status" value="1"/>
</dbReference>
<keyword evidence="6" id="KW-0742">SOS response</keyword>
<dbReference type="PANTHER" id="PTHR30562">
    <property type="entry name" value="UVRC/OXIDOREDUCTASE"/>
    <property type="match status" value="1"/>
</dbReference>
<dbReference type="EMBL" id="PEXW01000032">
    <property type="protein sequence ID" value="PIS40767.1"/>
    <property type="molecule type" value="Genomic_DNA"/>
</dbReference>
<comment type="subcellular location">
    <subcellularLocation>
        <location evidence="6">Cytoplasm</location>
    </subcellularLocation>
</comment>
<evidence type="ECO:0000256" key="2">
    <source>
        <dbReference type="ARBA" id="ARBA00022763"/>
    </source>
</evidence>
<dbReference type="FunFam" id="3.40.1440.10:FF:000001">
    <property type="entry name" value="UvrABC system protein C"/>
    <property type="match status" value="1"/>
</dbReference>
<dbReference type="PROSITE" id="PS50164">
    <property type="entry name" value="GIY_YIG"/>
    <property type="match status" value="1"/>
</dbReference>
<dbReference type="InterPro" id="IPR036876">
    <property type="entry name" value="UVR_dom_sf"/>
</dbReference>
<evidence type="ECO:0000259" key="10">
    <source>
        <dbReference type="PROSITE" id="PS50165"/>
    </source>
</evidence>
<evidence type="ECO:0000256" key="7">
    <source>
        <dbReference type="SAM" id="MobiDB-lite"/>
    </source>
</evidence>
<evidence type="ECO:0000259" key="9">
    <source>
        <dbReference type="PROSITE" id="PS50164"/>
    </source>
</evidence>
<dbReference type="Pfam" id="PF22920">
    <property type="entry name" value="UvrC_RNaseH"/>
    <property type="match status" value="1"/>
</dbReference>
<proteinExistence type="inferred from homology"/>
<dbReference type="AlphaFoldDB" id="A0A2H0YQJ7"/>
<dbReference type="CDD" id="cd10434">
    <property type="entry name" value="GIY-YIG_UvrC_Cho"/>
    <property type="match status" value="1"/>
</dbReference>
<keyword evidence="1 6" id="KW-0963">Cytoplasm</keyword>
<dbReference type="InterPro" id="IPR035901">
    <property type="entry name" value="GIY-YIG_endonuc_sf"/>
</dbReference>
<dbReference type="GO" id="GO:0009381">
    <property type="term" value="F:excinuclease ABC activity"/>
    <property type="evidence" value="ECO:0007669"/>
    <property type="project" value="UniProtKB-UniRule"/>
</dbReference>
<keyword evidence="4 6" id="KW-0267">Excision nuclease</keyword>
<dbReference type="InterPro" id="IPR001162">
    <property type="entry name" value="UvrC_RNase_H_dom"/>
</dbReference>
<evidence type="ECO:0000256" key="1">
    <source>
        <dbReference type="ARBA" id="ARBA00022490"/>
    </source>
</evidence>
<dbReference type="SUPFAM" id="SSF47781">
    <property type="entry name" value="RuvA domain 2-like"/>
    <property type="match status" value="1"/>
</dbReference>
<comment type="function">
    <text evidence="6">The UvrABC repair system catalyzes the recognition and processing of DNA lesions. UvrC both incises the 5' and 3' sides of the lesion. The N-terminal half is responsible for the 3' incision and the C-terminal half is responsible for the 5' incision.</text>
</comment>
<dbReference type="Gene3D" id="1.10.150.20">
    <property type="entry name" value="5' to 3' exonuclease, C-terminal subdomain"/>
    <property type="match status" value="1"/>
</dbReference>
<dbReference type="SMART" id="SM00465">
    <property type="entry name" value="GIYc"/>
    <property type="match status" value="1"/>
</dbReference>
<keyword evidence="3 6" id="KW-0228">DNA excision</keyword>
<dbReference type="GO" id="GO:0009380">
    <property type="term" value="C:excinuclease repair complex"/>
    <property type="evidence" value="ECO:0007669"/>
    <property type="project" value="InterPro"/>
</dbReference>
<keyword evidence="2 6" id="KW-0227">DNA damage</keyword>
<comment type="subunit">
    <text evidence="6">Interacts with UvrB in an incision complex.</text>
</comment>
<dbReference type="PANTHER" id="PTHR30562:SF1">
    <property type="entry name" value="UVRABC SYSTEM PROTEIN C"/>
    <property type="match status" value="1"/>
</dbReference>
<dbReference type="SUPFAM" id="SSF46600">
    <property type="entry name" value="C-terminal UvrC-binding domain of UvrB"/>
    <property type="match status" value="1"/>
</dbReference>
<keyword evidence="5 6" id="KW-0234">DNA repair</keyword>
<dbReference type="PROSITE" id="PS50165">
    <property type="entry name" value="UVRC"/>
    <property type="match status" value="1"/>
</dbReference>
<dbReference type="InterPro" id="IPR038476">
    <property type="entry name" value="UvrC_RNase_H_dom_sf"/>
</dbReference>
<dbReference type="Gene3D" id="3.30.420.340">
    <property type="entry name" value="UvrC, RNAse H endonuclease domain"/>
    <property type="match status" value="1"/>
</dbReference>
<dbReference type="Pfam" id="PF02151">
    <property type="entry name" value="UVR"/>
    <property type="match status" value="1"/>
</dbReference>
<dbReference type="GO" id="GO:0005737">
    <property type="term" value="C:cytoplasm"/>
    <property type="evidence" value="ECO:0007669"/>
    <property type="project" value="UniProtKB-SubCell"/>
</dbReference>
<protein>
    <recommendedName>
        <fullName evidence="6">UvrABC system protein C</fullName>
        <shortName evidence="6">Protein UvrC</shortName>
    </recommendedName>
    <alternativeName>
        <fullName evidence="6">Excinuclease ABC subunit C</fullName>
    </alternativeName>
</protein>
<dbReference type="Proteomes" id="UP000236845">
    <property type="component" value="Unassembled WGS sequence"/>
</dbReference>
<dbReference type="InterPro" id="IPR047296">
    <property type="entry name" value="GIY-YIG_UvrC_Cho"/>
</dbReference>
<dbReference type="SUPFAM" id="SSF82771">
    <property type="entry name" value="GIY-YIG endonuclease"/>
    <property type="match status" value="1"/>
</dbReference>
<dbReference type="InterPro" id="IPR010994">
    <property type="entry name" value="RuvA_2-like"/>
</dbReference>
<comment type="caution">
    <text evidence="11">The sequence shown here is derived from an EMBL/GenBank/DDBJ whole genome shotgun (WGS) entry which is preliminary data.</text>
</comment>
<feature type="region of interest" description="Disordered" evidence="7">
    <location>
        <begin position="444"/>
        <end position="463"/>
    </location>
</feature>
<dbReference type="GO" id="GO:0009432">
    <property type="term" value="P:SOS response"/>
    <property type="evidence" value="ECO:0007669"/>
    <property type="project" value="UniProtKB-UniRule"/>
</dbReference>
<dbReference type="GO" id="GO:0003677">
    <property type="term" value="F:DNA binding"/>
    <property type="evidence" value="ECO:0007669"/>
    <property type="project" value="UniProtKB-UniRule"/>
</dbReference>
<feature type="domain" description="UvrC family homology region profile" evidence="10">
    <location>
        <begin position="250"/>
        <end position="487"/>
    </location>
</feature>
<gene>
    <name evidence="6" type="primary">uvrC</name>
    <name evidence="11" type="ORF">COT26_01600</name>
</gene>
<comment type="similarity">
    <text evidence="6">Belongs to the UvrC family.</text>
</comment>
<organism evidence="11 12">
    <name type="scientific">Candidatus Kerfeldbacteria bacterium CG08_land_8_20_14_0_20_43_14</name>
    <dbReference type="NCBI Taxonomy" id="2014246"/>
    <lineage>
        <taxon>Bacteria</taxon>
        <taxon>Candidatus Kerfeldiibacteriota</taxon>
    </lineage>
</organism>